<feature type="compositionally biased region" description="Basic and acidic residues" evidence="1">
    <location>
        <begin position="166"/>
        <end position="187"/>
    </location>
</feature>
<sequence length="275" mass="30249">MATSSCPRVATGDVWPRMSHVVLSSCGHGRAPPTRSTTSKRSFFSSDPSLLDRGPSNSCTGLCCSPAARRRFDGRRRDPLDGDARGFSRTRAPARGPTGSPWSLTSDASNPSAPPPLDLLCCRSGEEREEKGENCRDARNFGRMRARREAHGDTVELVSASWRRERARQFETRRQDRQRSQTAEAERGVQTADGHATSNRGDGLAESRTELQGVETVCFVSSAEEEESERPCTKGKEDKIGFAGAGRCERQKREARGICLSLLLMCVCQVGNRRK</sequence>
<feature type="region of interest" description="Disordered" evidence="1">
    <location>
        <begin position="24"/>
        <end position="55"/>
    </location>
</feature>
<feature type="compositionally biased region" description="Polar residues" evidence="1">
    <location>
        <begin position="100"/>
        <end position="111"/>
    </location>
</feature>
<dbReference type="EMBL" id="BQKI01000001">
    <property type="protein sequence ID" value="GJM84742.1"/>
    <property type="molecule type" value="Genomic_DNA"/>
</dbReference>
<reference evidence="2" key="1">
    <citation type="journal article" date="2018" name="DNA Res.">
        <title>Multiple hybrid de novo genome assembly of finger millet, an orphan allotetraploid crop.</title>
        <authorList>
            <person name="Hatakeyama M."/>
            <person name="Aluri S."/>
            <person name="Balachadran M.T."/>
            <person name="Sivarajan S.R."/>
            <person name="Patrignani A."/>
            <person name="Gruter S."/>
            <person name="Poveda L."/>
            <person name="Shimizu-Inatsugi R."/>
            <person name="Baeten J."/>
            <person name="Francoijs K.J."/>
            <person name="Nataraja K.N."/>
            <person name="Reddy Y.A.N."/>
            <person name="Phadnis S."/>
            <person name="Ravikumar R.L."/>
            <person name="Schlapbach R."/>
            <person name="Sreeman S.M."/>
            <person name="Shimizu K.K."/>
        </authorList>
    </citation>
    <scope>NUCLEOTIDE SEQUENCE</scope>
</reference>
<keyword evidence="3" id="KW-1185">Reference proteome</keyword>
<feature type="compositionally biased region" description="Low complexity" evidence="1">
    <location>
        <begin position="34"/>
        <end position="46"/>
    </location>
</feature>
<evidence type="ECO:0000256" key="1">
    <source>
        <dbReference type="SAM" id="MobiDB-lite"/>
    </source>
</evidence>
<protein>
    <submittedName>
        <fullName evidence="2">Uncharacterized protein</fullName>
    </submittedName>
</protein>
<proteinExistence type="predicted"/>
<feature type="region of interest" description="Disordered" evidence="1">
    <location>
        <begin position="74"/>
        <end position="116"/>
    </location>
</feature>
<comment type="caution">
    <text evidence="2">The sequence shown here is derived from an EMBL/GenBank/DDBJ whole genome shotgun (WGS) entry which is preliminary data.</text>
</comment>
<feature type="region of interest" description="Disordered" evidence="1">
    <location>
        <begin position="166"/>
        <end position="207"/>
    </location>
</feature>
<reference evidence="2" key="2">
    <citation type="submission" date="2021-12" db="EMBL/GenBank/DDBJ databases">
        <title>Resequencing data analysis of finger millet.</title>
        <authorList>
            <person name="Hatakeyama M."/>
            <person name="Aluri S."/>
            <person name="Balachadran M.T."/>
            <person name="Sivarajan S.R."/>
            <person name="Poveda L."/>
            <person name="Shimizu-Inatsugi R."/>
            <person name="Schlapbach R."/>
            <person name="Sreeman S.M."/>
            <person name="Shimizu K.K."/>
        </authorList>
    </citation>
    <scope>NUCLEOTIDE SEQUENCE</scope>
</reference>
<evidence type="ECO:0000313" key="3">
    <source>
        <dbReference type="Proteomes" id="UP001054889"/>
    </source>
</evidence>
<evidence type="ECO:0000313" key="2">
    <source>
        <dbReference type="EMBL" id="GJM84742.1"/>
    </source>
</evidence>
<dbReference type="Proteomes" id="UP001054889">
    <property type="component" value="Unassembled WGS sequence"/>
</dbReference>
<name>A0AAV5BFS5_ELECO</name>
<feature type="compositionally biased region" description="Basic and acidic residues" evidence="1">
    <location>
        <begin position="75"/>
        <end position="86"/>
    </location>
</feature>
<gene>
    <name evidence="2" type="primary">ga00442</name>
    <name evidence="2" type="ORF">PR202_ga00442</name>
</gene>
<organism evidence="2 3">
    <name type="scientific">Eleusine coracana subsp. coracana</name>
    <dbReference type="NCBI Taxonomy" id="191504"/>
    <lineage>
        <taxon>Eukaryota</taxon>
        <taxon>Viridiplantae</taxon>
        <taxon>Streptophyta</taxon>
        <taxon>Embryophyta</taxon>
        <taxon>Tracheophyta</taxon>
        <taxon>Spermatophyta</taxon>
        <taxon>Magnoliopsida</taxon>
        <taxon>Liliopsida</taxon>
        <taxon>Poales</taxon>
        <taxon>Poaceae</taxon>
        <taxon>PACMAD clade</taxon>
        <taxon>Chloridoideae</taxon>
        <taxon>Cynodonteae</taxon>
        <taxon>Eleusininae</taxon>
        <taxon>Eleusine</taxon>
    </lineage>
</organism>
<accession>A0AAV5BFS5</accession>
<dbReference type="AlphaFoldDB" id="A0AAV5BFS5"/>